<keyword evidence="1" id="KW-0812">Transmembrane</keyword>
<gene>
    <name evidence="2" type="ORF">LG943_21405</name>
</gene>
<evidence type="ECO:0000256" key="1">
    <source>
        <dbReference type="SAM" id="Phobius"/>
    </source>
</evidence>
<reference evidence="2" key="1">
    <citation type="submission" date="2021-10" db="EMBL/GenBank/DDBJ databases">
        <title>Streptomonospora sp. nov., isolated from mangrove soil.</title>
        <authorList>
            <person name="Chen X."/>
            <person name="Ge X."/>
            <person name="Liu W."/>
        </authorList>
    </citation>
    <scope>NUCLEOTIDE SEQUENCE</scope>
    <source>
        <strain evidence="2">S1-112</strain>
    </source>
</reference>
<dbReference type="EMBL" id="JAJAQC010000042">
    <property type="protein sequence ID" value="MDA0566851.1"/>
    <property type="molecule type" value="Genomic_DNA"/>
</dbReference>
<feature type="transmembrane region" description="Helical" evidence="1">
    <location>
        <begin position="40"/>
        <end position="59"/>
    </location>
</feature>
<proteinExistence type="predicted"/>
<evidence type="ECO:0000313" key="2">
    <source>
        <dbReference type="EMBL" id="MDA0566851.1"/>
    </source>
</evidence>
<dbReference type="AlphaFoldDB" id="A0A9X3NR87"/>
<sequence>MPRTPGPQERGRAGWVLATAFGAVFFACQAVPPLISGNGLLAIGYGAVALVLAGAFLWLRTSDRAHGTPPDDDI</sequence>
<organism evidence="2 3">
    <name type="scientific">Streptomonospora mangrovi</name>
    <dbReference type="NCBI Taxonomy" id="2883123"/>
    <lineage>
        <taxon>Bacteria</taxon>
        <taxon>Bacillati</taxon>
        <taxon>Actinomycetota</taxon>
        <taxon>Actinomycetes</taxon>
        <taxon>Streptosporangiales</taxon>
        <taxon>Nocardiopsidaceae</taxon>
        <taxon>Streptomonospora</taxon>
    </lineage>
</organism>
<protein>
    <submittedName>
        <fullName evidence="2">Uncharacterized protein</fullName>
    </submittedName>
</protein>
<dbReference type="RefSeq" id="WP_270074102.1">
    <property type="nucleotide sequence ID" value="NZ_JAJAQC010000042.1"/>
</dbReference>
<dbReference type="PROSITE" id="PS51257">
    <property type="entry name" value="PROKAR_LIPOPROTEIN"/>
    <property type="match status" value="1"/>
</dbReference>
<keyword evidence="1" id="KW-0472">Membrane</keyword>
<keyword evidence="3" id="KW-1185">Reference proteome</keyword>
<name>A0A9X3NR87_9ACTN</name>
<comment type="caution">
    <text evidence="2">The sequence shown here is derived from an EMBL/GenBank/DDBJ whole genome shotgun (WGS) entry which is preliminary data.</text>
</comment>
<dbReference type="Proteomes" id="UP001140076">
    <property type="component" value="Unassembled WGS sequence"/>
</dbReference>
<accession>A0A9X3NR87</accession>
<evidence type="ECO:0000313" key="3">
    <source>
        <dbReference type="Proteomes" id="UP001140076"/>
    </source>
</evidence>
<keyword evidence="1" id="KW-1133">Transmembrane helix</keyword>